<dbReference type="Proteomes" id="UP000654993">
    <property type="component" value="Unassembled WGS sequence"/>
</dbReference>
<gene>
    <name evidence="1" type="ORF">PRECH8_20110</name>
</gene>
<comment type="caution">
    <text evidence="1">The sequence shown here is derived from an EMBL/GenBank/DDBJ whole genome shotgun (WGS) entry which is preliminary data.</text>
</comment>
<sequence length="300" mass="35068">MYRYKLSVEERDQLFEQLSPEQQEFLKQQLVRGKRTAFANAMAKEKGLSIPPDASFEDIEFLLDDWVYVGYIDAGEVTPLLRCECGRPLRYQHIVENKRTGEVKKFGILHLQEHLNIDAKTVDAVKKGINAVDYELDEVLIKIQRNWQPDPDLINHPDLPEEAKIMLDLNLPLLDRHIRRLYHQRSMIINMNEKELNHKPEMDSLLFDNASEGQRQTEDLLDPLVLPVEFHDPVRKYLAEGIKSARIICELLIEKHGAPNKRFKSGRPKIYVPVCIFIERDNPGVKVVDLNRMDRQYYIN</sequence>
<reference evidence="1" key="1">
    <citation type="submission" date="2020-08" db="EMBL/GenBank/DDBJ databases">
        <authorList>
            <person name="Uke A."/>
            <person name="Chhe C."/>
            <person name="Baramee S."/>
            <person name="Kosugi A."/>
        </authorList>
    </citation>
    <scope>NUCLEOTIDE SEQUENCE</scope>
    <source>
        <strain evidence="1">DA-C8</strain>
    </source>
</reference>
<evidence type="ECO:0000313" key="2">
    <source>
        <dbReference type="Proteomes" id="UP000654993"/>
    </source>
</evidence>
<keyword evidence="2" id="KW-1185">Reference proteome</keyword>
<dbReference type="AlphaFoldDB" id="A0A916QDX6"/>
<name>A0A916QDX6_9BACL</name>
<evidence type="ECO:0000313" key="1">
    <source>
        <dbReference type="EMBL" id="GFR38715.1"/>
    </source>
</evidence>
<evidence type="ECO:0008006" key="3">
    <source>
        <dbReference type="Google" id="ProtNLM"/>
    </source>
</evidence>
<dbReference type="EMBL" id="BMAQ01000023">
    <property type="protein sequence ID" value="GFR38715.1"/>
    <property type="molecule type" value="Genomic_DNA"/>
</dbReference>
<organism evidence="1 2">
    <name type="scientific">Insulibacter thermoxylanivorax</name>
    <dbReference type="NCBI Taxonomy" id="2749268"/>
    <lineage>
        <taxon>Bacteria</taxon>
        <taxon>Bacillati</taxon>
        <taxon>Bacillota</taxon>
        <taxon>Bacilli</taxon>
        <taxon>Bacillales</taxon>
        <taxon>Paenibacillaceae</taxon>
        <taxon>Insulibacter</taxon>
    </lineage>
</organism>
<dbReference type="RefSeq" id="WP_200966953.1">
    <property type="nucleotide sequence ID" value="NZ_BMAQ01000023.1"/>
</dbReference>
<reference evidence="1" key="2">
    <citation type="journal article" date="2021" name="Data Brief">
        <title>Draft genome sequence data of the facultative, thermophilic, xylanolytic bacterium Paenibacillus sp. strain DA-C8.</title>
        <authorList>
            <person name="Chhe C."/>
            <person name="Uke A."/>
            <person name="Baramee S."/>
            <person name="Ungkulpasvich U."/>
            <person name="Tachaapaikoon C."/>
            <person name="Pason P."/>
            <person name="Waeonukul R."/>
            <person name="Ratanakhanokchai K."/>
            <person name="Kosugi A."/>
        </authorList>
    </citation>
    <scope>NUCLEOTIDE SEQUENCE</scope>
    <source>
        <strain evidence="1">DA-C8</strain>
    </source>
</reference>
<protein>
    <recommendedName>
        <fullName evidence="3">DUF3895 domain-containing protein</fullName>
    </recommendedName>
</protein>
<proteinExistence type="predicted"/>
<accession>A0A916QDX6</accession>